<feature type="domain" description="Sulfatase-modifying factor enzyme-like" evidence="4">
    <location>
        <begin position="179"/>
        <end position="432"/>
    </location>
</feature>
<comment type="pathway">
    <text evidence="3">Amino-acid biosynthesis; ergothioneine biosynthesis.</text>
</comment>
<dbReference type="Pfam" id="PF03781">
    <property type="entry name" value="FGE-sulfatase"/>
    <property type="match status" value="1"/>
</dbReference>
<dbReference type="InterPro" id="IPR051043">
    <property type="entry name" value="Sulfatase_Mod_Factor_Kinase"/>
</dbReference>
<proteinExistence type="predicted"/>
<feature type="domain" description="DinB-like" evidence="5">
    <location>
        <begin position="25"/>
        <end position="131"/>
    </location>
</feature>
<dbReference type="PATRIC" id="fig|592678.3.peg.43"/>
<evidence type="ECO:0000259" key="5">
    <source>
        <dbReference type="Pfam" id="PF12867"/>
    </source>
</evidence>
<dbReference type="Pfam" id="PF12867">
    <property type="entry name" value="DinB_2"/>
    <property type="match status" value="1"/>
</dbReference>
<dbReference type="InterPro" id="IPR034660">
    <property type="entry name" value="DinB/YfiT-like"/>
</dbReference>
<evidence type="ECO:0000256" key="1">
    <source>
        <dbReference type="ARBA" id="ARBA00023002"/>
    </source>
</evidence>
<dbReference type="InterPro" id="IPR005532">
    <property type="entry name" value="SUMF_dom"/>
</dbReference>
<dbReference type="HOGENOM" id="CLU_012431_9_2_11"/>
<dbReference type="InterPro" id="IPR016187">
    <property type="entry name" value="CTDL_fold"/>
</dbReference>
<sequence length="435" mass="49440">MGRHILARVDITAEELATWAVDGVERVLAHVTDLTDDQLVAPLLPTINPLLWEIGHIAWFQELFVLRRACGHEPILPFGDAIYDSGAIPHDTRWRLRLPSREDTIDYVRTVGQRVADVVTDRDTSDVARHFARYTVHHHDTHSEALTYTRQTLGLPLPPLSGLTDATVDFGVADDDWPGDVRLNGGRFLLGGMMGDPFVYDNEKWAHPVDVEPFAMAKVPVTQGEFADFVEDGGYTTPHLWSDNGRWLAETGARHPLYWRRGTDGGWQRRHFDTWVPLEPDHPVHFVSWWEADAFARWAGRRLPTEAEWEFAACSGARHKPTYPWGDELPKPHQAATDWLGKGTVGVGVCASGETQEGVRHLIGNVWEWTATDFYGYPNFERDAYGENSQQFFGERKVLRGGGWATRGRYLRNTMRNYFTHERQDVIAGFRTCAR</sequence>
<dbReference type="Proteomes" id="UP000054357">
    <property type="component" value="Unassembled WGS sequence"/>
</dbReference>
<dbReference type="PANTHER" id="PTHR23150">
    <property type="entry name" value="SULFATASE MODIFYING FACTOR 1, 2"/>
    <property type="match status" value="1"/>
</dbReference>
<dbReference type="Gene3D" id="3.90.1580.10">
    <property type="entry name" value="paralog of FGE (formylglycine-generating enzyme)"/>
    <property type="match status" value="1"/>
</dbReference>
<reference evidence="6 7" key="1">
    <citation type="submission" date="2013-08" db="EMBL/GenBank/DDBJ databases">
        <authorList>
            <consortium name="DOE Joint Genome Institute"/>
            <person name="Klenk H.-P."/>
            <person name="Huntemann M."/>
            <person name="Han J."/>
            <person name="Chen A."/>
            <person name="Kyrpides N."/>
            <person name="Mavromatis K."/>
            <person name="Markowitz V."/>
            <person name="Palaniappan K."/>
            <person name="Ivanova N."/>
            <person name="Schaumberg A."/>
            <person name="Pati A."/>
            <person name="Liolios K."/>
            <person name="Nordberg H.P."/>
            <person name="Cantor M.N."/>
            <person name="Hua S.X."/>
            <person name="Woyke T."/>
        </authorList>
    </citation>
    <scope>NUCLEOTIDE SEQUENCE [LARGE SCALE GENOMIC DNA]</scope>
    <source>
        <strain evidence="6 7">YIM 93223</strain>
    </source>
</reference>
<evidence type="ECO:0000313" key="7">
    <source>
        <dbReference type="Proteomes" id="UP000054357"/>
    </source>
</evidence>
<dbReference type="InterPro" id="IPR042095">
    <property type="entry name" value="SUMF_sf"/>
</dbReference>
<accession>W9DN33</accession>
<dbReference type="SUPFAM" id="SSF56436">
    <property type="entry name" value="C-type lectin-like"/>
    <property type="match status" value="1"/>
</dbReference>
<dbReference type="AlphaFoldDB" id="W9DN33"/>
<dbReference type="EMBL" id="AZAK01000001">
    <property type="protein sequence ID" value="ETA66288.1"/>
    <property type="molecule type" value="Genomic_DNA"/>
</dbReference>
<gene>
    <name evidence="6" type="ORF">AmyhaDRAFT_0041</name>
</gene>
<organism evidence="6 7">
    <name type="scientific">Haloechinothrix halophila YIM 93223</name>
    <dbReference type="NCBI Taxonomy" id="592678"/>
    <lineage>
        <taxon>Bacteria</taxon>
        <taxon>Bacillati</taxon>
        <taxon>Actinomycetota</taxon>
        <taxon>Actinomycetes</taxon>
        <taxon>Pseudonocardiales</taxon>
        <taxon>Pseudonocardiaceae</taxon>
        <taxon>Haloechinothrix</taxon>
    </lineage>
</organism>
<protein>
    <submittedName>
        <fullName evidence="6">TIGR03440 family protein</fullName>
    </submittedName>
</protein>
<evidence type="ECO:0000256" key="3">
    <source>
        <dbReference type="ARBA" id="ARBA00037882"/>
    </source>
</evidence>
<dbReference type="NCBIfam" id="NF041186">
    <property type="entry name" value="SenA"/>
    <property type="match status" value="1"/>
</dbReference>
<keyword evidence="1" id="KW-0560">Oxidoreductase</keyword>
<evidence type="ECO:0000256" key="2">
    <source>
        <dbReference type="ARBA" id="ARBA00023004"/>
    </source>
</evidence>
<dbReference type="InterPro" id="IPR024775">
    <property type="entry name" value="DinB-like"/>
</dbReference>
<dbReference type="SUPFAM" id="SSF109854">
    <property type="entry name" value="DinB/YfiT-like putative metalloenzymes"/>
    <property type="match status" value="1"/>
</dbReference>
<comment type="caution">
    <text evidence="6">The sequence shown here is derived from an EMBL/GenBank/DDBJ whole genome shotgun (WGS) entry which is preliminary data.</text>
</comment>
<dbReference type="PANTHER" id="PTHR23150:SF36">
    <property type="entry name" value="HERCYNINE OXYGENASE"/>
    <property type="match status" value="1"/>
</dbReference>
<keyword evidence="2" id="KW-0408">Iron</keyword>
<evidence type="ECO:0000313" key="6">
    <source>
        <dbReference type="EMBL" id="ETA66288.1"/>
    </source>
</evidence>
<keyword evidence="7" id="KW-1185">Reference proteome</keyword>
<name>W9DN33_9PSEU</name>
<dbReference type="Gene3D" id="1.20.120.450">
    <property type="entry name" value="dinb family like domain"/>
    <property type="match status" value="1"/>
</dbReference>
<evidence type="ECO:0000259" key="4">
    <source>
        <dbReference type="Pfam" id="PF03781"/>
    </source>
</evidence>